<keyword evidence="8" id="KW-1185">Reference proteome</keyword>
<evidence type="ECO:0000259" key="6">
    <source>
        <dbReference type="Pfam" id="PF02668"/>
    </source>
</evidence>
<accession>A0A852W7P7</accession>
<keyword evidence="4" id="KW-0045">Antibiotic biosynthesis</keyword>
<feature type="domain" description="TauD/TfdA-like" evidence="6">
    <location>
        <begin position="29"/>
        <end position="312"/>
    </location>
</feature>
<dbReference type="InterPro" id="IPR003819">
    <property type="entry name" value="TauD/TfdA-like"/>
</dbReference>
<keyword evidence="2" id="KW-0560">Oxidoreductase</keyword>
<evidence type="ECO:0000313" key="7">
    <source>
        <dbReference type="EMBL" id="NYG04939.1"/>
    </source>
</evidence>
<dbReference type="RefSeq" id="WP_179762529.1">
    <property type="nucleotide sequence ID" value="NZ_BAAAJZ010000011.1"/>
</dbReference>
<evidence type="ECO:0000313" key="8">
    <source>
        <dbReference type="Proteomes" id="UP000549695"/>
    </source>
</evidence>
<dbReference type="Proteomes" id="UP000549695">
    <property type="component" value="Unassembled WGS sequence"/>
</dbReference>
<protein>
    <submittedName>
        <fullName evidence="7">Alpha-ketoglutarate-dependent taurine dioxygenase</fullName>
    </submittedName>
</protein>
<dbReference type="InterPro" id="IPR042098">
    <property type="entry name" value="TauD-like_sf"/>
</dbReference>
<organism evidence="7 8">
    <name type="scientific">Pseudonocardia alni</name>
    <name type="common">Amycolata alni</name>
    <dbReference type="NCBI Taxonomy" id="33907"/>
    <lineage>
        <taxon>Bacteria</taxon>
        <taxon>Bacillati</taxon>
        <taxon>Actinomycetota</taxon>
        <taxon>Actinomycetes</taxon>
        <taxon>Pseudonocardiales</taxon>
        <taxon>Pseudonocardiaceae</taxon>
        <taxon>Pseudonocardia</taxon>
    </lineage>
</organism>
<dbReference type="PANTHER" id="PTHR10696:SF56">
    <property type="entry name" value="TAUD_TFDA-LIKE DOMAIN-CONTAINING PROTEIN"/>
    <property type="match status" value="1"/>
</dbReference>
<comment type="caution">
    <text evidence="7">The sequence shown here is derived from an EMBL/GenBank/DDBJ whole genome shotgun (WGS) entry which is preliminary data.</text>
</comment>
<feature type="region of interest" description="Disordered" evidence="5">
    <location>
        <begin position="1"/>
        <end position="26"/>
    </location>
</feature>
<dbReference type="EMBL" id="JACCCZ010000001">
    <property type="protein sequence ID" value="NYG04939.1"/>
    <property type="molecule type" value="Genomic_DNA"/>
</dbReference>
<dbReference type="AlphaFoldDB" id="A0A852W7P7"/>
<dbReference type="Gene3D" id="3.60.130.10">
    <property type="entry name" value="Clavaminate synthase-like"/>
    <property type="match status" value="1"/>
</dbReference>
<reference evidence="7 8" key="1">
    <citation type="submission" date="2020-07" db="EMBL/GenBank/DDBJ databases">
        <title>Sequencing the genomes of 1000 actinobacteria strains.</title>
        <authorList>
            <person name="Klenk H.-P."/>
        </authorList>
    </citation>
    <scope>NUCLEOTIDE SEQUENCE [LARGE SCALE GENOMIC DNA]</scope>
    <source>
        <strain evidence="7 8">DSM 44749</strain>
    </source>
</reference>
<evidence type="ECO:0000256" key="3">
    <source>
        <dbReference type="ARBA" id="ARBA00023004"/>
    </source>
</evidence>
<evidence type="ECO:0000256" key="2">
    <source>
        <dbReference type="ARBA" id="ARBA00023002"/>
    </source>
</evidence>
<dbReference type="GO" id="GO:0017000">
    <property type="term" value="P:antibiotic biosynthetic process"/>
    <property type="evidence" value="ECO:0007669"/>
    <property type="project" value="UniProtKB-KW"/>
</dbReference>
<evidence type="ECO:0000256" key="4">
    <source>
        <dbReference type="ARBA" id="ARBA00023194"/>
    </source>
</evidence>
<keyword evidence="7" id="KW-0223">Dioxygenase</keyword>
<dbReference type="SUPFAM" id="SSF51197">
    <property type="entry name" value="Clavaminate synthase-like"/>
    <property type="match status" value="1"/>
</dbReference>
<sequence>MTGSLLGVRPHPGRPPVLDAGPGGDAAGWTERHGDALRDLLDDHGVVLVRGLGLRTVADVAGVAARLGTGSYVEREAIAARTLLSDGVYSATPWPARQPMCAHHELSYVLDTPATLLFACLRAPETGGATPLVDTSRVAADLPPALVDRVEREGWILTRSYGDDIGASWEQAFGTADRDAVERYCRANAIGTVWTPDGGLRTRQRRHGVLMHPVTGQRVWFNQIAFLSEFAMDPEVREFLLEMHGPDGLPFSTRFGDGSPVPEAVVDEINAAHDRHAVREPWQDGDLLVVDNLRFAHGRDPYTGDRHVVVAMTDGVAVPAFEGAR</sequence>
<dbReference type="GO" id="GO:0051213">
    <property type="term" value="F:dioxygenase activity"/>
    <property type="evidence" value="ECO:0007669"/>
    <property type="project" value="UniProtKB-KW"/>
</dbReference>
<dbReference type="PANTHER" id="PTHR10696">
    <property type="entry name" value="GAMMA-BUTYROBETAINE HYDROXYLASE-RELATED"/>
    <property type="match status" value="1"/>
</dbReference>
<dbReference type="InterPro" id="IPR050411">
    <property type="entry name" value="AlphaKG_dependent_hydroxylases"/>
</dbReference>
<gene>
    <name evidence="7" type="ORF">HDA37_005224</name>
</gene>
<dbReference type="GeneID" id="98054879"/>
<proteinExistence type="predicted"/>
<evidence type="ECO:0000256" key="5">
    <source>
        <dbReference type="SAM" id="MobiDB-lite"/>
    </source>
</evidence>
<keyword evidence="3" id="KW-0408">Iron</keyword>
<evidence type="ECO:0000256" key="1">
    <source>
        <dbReference type="ARBA" id="ARBA00001954"/>
    </source>
</evidence>
<dbReference type="Pfam" id="PF02668">
    <property type="entry name" value="TauD"/>
    <property type="match status" value="1"/>
</dbReference>
<name>A0A852W7P7_PSEA5</name>
<comment type="cofactor">
    <cofactor evidence="1">
        <name>Fe(2+)</name>
        <dbReference type="ChEBI" id="CHEBI:29033"/>
    </cofactor>
</comment>